<reference evidence="4" key="1">
    <citation type="journal article" date="2019" name="Int. J. Syst. Evol. Microbiol.">
        <title>The Global Catalogue of Microorganisms (GCM) 10K type strain sequencing project: providing services to taxonomists for standard genome sequencing and annotation.</title>
        <authorList>
            <consortium name="The Broad Institute Genomics Platform"/>
            <consortium name="The Broad Institute Genome Sequencing Center for Infectious Disease"/>
            <person name="Wu L."/>
            <person name="Ma J."/>
        </authorList>
    </citation>
    <scope>NUCLEOTIDE SEQUENCE [LARGE SCALE GENOMIC DNA]</scope>
    <source>
        <strain evidence="4">CECT 7649</strain>
    </source>
</reference>
<evidence type="ECO:0000256" key="1">
    <source>
        <dbReference type="SAM" id="Phobius"/>
    </source>
</evidence>
<sequence>MKKATLYLMIFLVSVSIFPTSATATEKNSNSISNSPKEIPAEVQVMLNRLNEIKAMDKSNMNRLERKALRKEVRAINTNLRSTGNGVYLSVGALLIIIILLIILL</sequence>
<proteinExistence type="predicted"/>
<dbReference type="Proteomes" id="UP001597051">
    <property type="component" value="Unassembled WGS sequence"/>
</dbReference>
<comment type="caution">
    <text evidence="3">The sequence shown here is derived from an EMBL/GenBank/DDBJ whole genome shotgun (WGS) entry which is preliminary data.</text>
</comment>
<protein>
    <recommendedName>
        <fullName evidence="5">Seryl-tRNA synthetase</fullName>
    </recommendedName>
</protein>
<keyword evidence="1" id="KW-1133">Transmembrane helix</keyword>
<keyword evidence="1" id="KW-0812">Transmembrane</keyword>
<feature type="chain" id="PRO_5045575625" description="Seryl-tRNA synthetase" evidence="2">
    <location>
        <begin position="25"/>
        <end position="105"/>
    </location>
</feature>
<evidence type="ECO:0008006" key="5">
    <source>
        <dbReference type="Google" id="ProtNLM"/>
    </source>
</evidence>
<evidence type="ECO:0000313" key="4">
    <source>
        <dbReference type="Proteomes" id="UP001597051"/>
    </source>
</evidence>
<keyword evidence="2" id="KW-0732">Signal</keyword>
<keyword evidence="4" id="KW-1185">Reference proteome</keyword>
<gene>
    <name evidence="3" type="ORF">ACFQ0S_08365</name>
</gene>
<dbReference type="EMBL" id="JBHTIZ010000023">
    <property type="protein sequence ID" value="MFD0984483.1"/>
    <property type="molecule type" value="Genomic_DNA"/>
</dbReference>
<keyword evidence="1" id="KW-0472">Membrane</keyword>
<organism evidence="3 4">
    <name type="scientific">Flavobacterium myungsuense</name>
    <dbReference type="NCBI Taxonomy" id="651823"/>
    <lineage>
        <taxon>Bacteria</taxon>
        <taxon>Pseudomonadati</taxon>
        <taxon>Bacteroidota</taxon>
        <taxon>Flavobacteriia</taxon>
        <taxon>Flavobacteriales</taxon>
        <taxon>Flavobacteriaceae</taxon>
        <taxon>Flavobacterium</taxon>
    </lineage>
</organism>
<feature type="signal peptide" evidence="2">
    <location>
        <begin position="1"/>
        <end position="24"/>
    </location>
</feature>
<feature type="transmembrane region" description="Helical" evidence="1">
    <location>
        <begin position="87"/>
        <end position="104"/>
    </location>
</feature>
<evidence type="ECO:0000256" key="2">
    <source>
        <dbReference type="SAM" id="SignalP"/>
    </source>
</evidence>
<name>A0ABW3J440_9FLAO</name>
<accession>A0ABW3J440</accession>
<evidence type="ECO:0000313" key="3">
    <source>
        <dbReference type="EMBL" id="MFD0984483.1"/>
    </source>
</evidence>
<dbReference type="RefSeq" id="WP_379756300.1">
    <property type="nucleotide sequence ID" value="NZ_JBHSYB010000024.1"/>
</dbReference>